<dbReference type="STRING" id="282676.B6F84_03160"/>
<keyword evidence="2" id="KW-1185">Reference proteome</keyword>
<proteinExistence type="predicted"/>
<name>A0A1W6JXZ8_9CREN</name>
<protein>
    <submittedName>
        <fullName evidence="1">Uncharacterized protein</fullName>
    </submittedName>
</protein>
<dbReference type="AlphaFoldDB" id="A0A1W6JXZ8"/>
<accession>A0A1W6JXZ8</accession>
<dbReference type="KEGG" id="aman:B6F84_03160"/>
<dbReference type="RefSeq" id="WP_148690884.1">
    <property type="nucleotide sequence ID" value="NZ_CP020477.1"/>
</dbReference>
<gene>
    <name evidence="1" type="ORF">B6F84_03160</name>
</gene>
<organism evidence="1 2">
    <name type="scientific">Acidianus manzaensis</name>
    <dbReference type="NCBI Taxonomy" id="282676"/>
    <lineage>
        <taxon>Archaea</taxon>
        <taxon>Thermoproteota</taxon>
        <taxon>Thermoprotei</taxon>
        <taxon>Sulfolobales</taxon>
        <taxon>Sulfolobaceae</taxon>
        <taxon>Acidianus</taxon>
    </lineage>
</organism>
<dbReference type="OrthoDB" id="38858at2157"/>
<dbReference type="GeneID" id="41589885"/>
<dbReference type="EMBL" id="CP020477">
    <property type="protein sequence ID" value="ARM75127.1"/>
    <property type="molecule type" value="Genomic_DNA"/>
</dbReference>
<sequence length="143" mass="17292">MQSDNDIEEALMQLLNDDYQSFRYRNYDNELIDEKLDEILKILRKFEKPKRTDCEEILDKGFIIKESFSKNSNPNLIGISLDNDRYLITFKDTLDLLLMYFKYLKKEDIENDIPKRLLPLFLFLKRNGLIYFDARDKEYKLTI</sequence>
<reference evidence="1 2" key="1">
    <citation type="submission" date="2017-03" db="EMBL/GenBank/DDBJ databases">
        <title>Sulfur activation and transportation mechanism of thermophilic Archaea Acidianus manzaensis YN-25.</title>
        <authorList>
            <person name="Ma Y."/>
            <person name="Yang Y."/>
            <person name="Xia J."/>
        </authorList>
    </citation>
    <scope>NUCLEOTIDE SEQUENCE [LARGE SCALE GENOMIC DNA]</scope>
    <source>
        <strain evidence="1 2">YN-25</strain>
    </source>
</reference>
<evidence type="ECO:0000313" key="1">
    <source>
        <dbReference type="EMBL" id="ARM75127.1"/>
    </source>
</evidence>
<dbReference type="Proteomes" id="UP000193404">
    <property type="component" value="Chromosome"/>
</dbReference>
<evidence type="ECO:0000313" key="2">
    <source>
        <dbReference type="Proteomes" id="UP000193404"/>
    </source>
</evidence>